<evidence type="ECO:0000313" key="2">
    <source>
        <dbReference type="EMBL" id="KAK6784708.1"/>
    </source>
</evidence>
<accession>A0AAN8YCP8</accession>
<organism evidence="2 3">
    <name type="scientific">Solanum bulbocastanum</name>
    <name type="common">Wild potato</name>
    <dbReference type="NCBI Taxonomy" id="147425"/>
    <lineage>
        <taxon>Eukaryota</taxon>
        <taxon>Viridiplantae</taxon>
        <taxon>Streptophyta</taxon>
        <taxon>Embryophyta</taxon>
        <taxon>Tracheophyta</taxon>
        <taxon>Spermatophyta</taxon>
        <taxon>Magnoliopsida</taxon>
        <taxon>eudicotyledons</taxon>
        <taxon>Gunneridae</taxon>
        <taxon>Pentapetalae</taxon>
        <taxon>asterids</taxon>
        <taxon>lamiids</taxon>
        <taxon>Solanales</taxon>
        <taxon>Solanaceae</taxon>
        <taxon>Solanoideae</taxon>
        <taxon>Solaneae</taxon>
        <taxon>Solanum</taxon>
    </lineage>
</organism>
<evidence type="ECO:0000313" key="3">
    <source>
        <dbReference type="Proteomes" id="UP001371456"/>
    </source>
</evidence>
<gene>
    <name evidence="2" type="ORF">RDI58_018163</name>
</gene>
<name>A0AAN8YCP8_SOLBU</name>
<dbReference type="EMBL" id="JBANQN010000007">
    <property type="protein sequence ID" value="KAK6784708.1"/>
    <property type="molecule type" value="Genomic_DNA"/>
</dbReference>
<sequence>MVSPKSHIVSMSKKIIKPSSPTPS</sequence>
<dbReference type="AlphaFoldDB" id="A0AAN8YCP8"/>
<protein>
    <submittedName>
        <fullName evidence="2">Uncharacterized protein</fullName>
    </submittedName>
</protein>
<evidence type="ECO:0000256" key="1">
    <source>
        <dbReference type="SAM" id="MobiDB-lite"/>
    </source>
</evidence>
<reference evidence="2 3" key="1">
    <citation type="submission" date="2024-02" db="EMBL/GenBank/DDBJ databases">
        <title>de novo genome assembly of Solanum bulbocastanum strain 11H21.</title>
        <authorList>
            <person name="Hosaka A.J."/>
        </authorList>
    </citation>
    <scope>NUCLEOTIDE SEQUENCE [LARGE SCALE GENOMIC DNA]</scope>
    <source>
        <tissue evidence="2">Young leaves</tissue>
    </source>
</reference>
<comment type="caution">
    <text evidence="2">The sequence shown here is derived from an EMBL/GenBank/DDBJ whole genome shotgun (WGS) entry which is preliminary data.</text>
</comment>
<keyword evidence="3" id="KW-1185">Reference proteome</keyword>
<proteinExistence type="predicted"/>
<dbReference type="Proteomes" id="UP001371456">
    <property type="component" value="Unassembled WGS sequence"/>
</dbReference>
<feature type="region of interest" description="Disordered" evidence="1">
    <location>
        <begin position="1"/>
        <end position="24"/>
    </location>
</feature>
<feature type="compositionally biased region" description="Low complexity" evidence="1">
    <location>
        <begin position="8"/>
        <end position="24"/>
    </location>
</feature>